<name>A0ABW5YFD1_9SPHI</name>
<reference evidence="3" key="1">
    <citation type="journal article" date="2019" name="Int. J. Syst. Evol. Microbiol.">
        <title>The Global Catalogue of Microorganisms (GCM) 10K type strain sequencing project: providing services to taxonomists for standard genome sequencing and annotation.</title>
        <authorList>
            <consortium name="The Broad Institute Genomics Platform"/>
            <consortium name="The Broad Institute Genome Sequencing Center for Infectious Disease"/>
            <person name="Wu L."/>
            <person name="Ma J."/>
        </authorList>
    </citation>
    <scope>NUCLEOTIDE SEQUENCE [LARGE SCALE GENOMIC DNA]</scope>
    <source>
        <strain evidence="3">KCTC 22437</strain>
    </source>
</reference>
<feature type="chain" id="PRO_5045537355" evidence="1">
    <location>
        <begin position="22"/>
        <end position="251"/>
    </location>
</feature>
<keyword evidence="3" id="KW-1185">Reference proteome</keyword>
<comment type="caution">
    <text evidence="2">The sequence shown here is derived from an EMBL/GenBank/DDBJ whole genome shotgun (WGS) entry which is preliminary data.</text>
</comment>
<organism evidence="2 3">
    <name type="scientific">Mucilaginibacter ximonensis</name>
    <dbReference type="NCBI Taxonomy" id="538021"/>
    <lineage>
        <taxon>Bacteria</taxon>
        <taxon>Pseudomonadati</taxon>
        <taxon>Bacteroidota</taxon>
        <taxon>Sphingobacteriia</taxon>
        <taxon>Sphingobacteriales</taxon>
        <taxon>Sphingobacteriaceae</taxon>
        <taxon>Mucilaginibacter</taxon>
    </lineage>
</organism>
<dbReference type="RefSeq" id="WP_377186573.1">
    <property type="nucleotide sequence ID" value="NZ_JBHUPD010000003.1"/>
</dbReference>
<accession>A0ABW5YFD1</accession>
<protein>
    <submittedName>
        <fullName evidence="2">Uncharacterized protein</fullName>
    </submittedName>
</protein>
<sequence>MKLYYYLGLVCLFAFSSCSNRTDKQKNNTSAQSPGAKPRIDTGIMVKDTFFISRTTDTTGQVVHAIYIDPNRNSPAYDQIFPWSNGDSANLKNYLTQLKKGKHKLIHAAVGHFPVEWRPVYRYRGKYYVYNPDDAAGNNTMYVTDSLIMPYYFGDGYTPVAIQTFKRNNSKWVTIKTTHYPDMEGVAFGDVDVYTIDEKTGLSVWVINNEGELMVPRSGANNYPLIVNYSTLQKYPELDFDNIDAKTLVNK</sequence>
<dbReference type="EMBL" id="JBHUPD010000003">
    <property type="protein sequence ID" value="MFD2873557.1"/>
    <property type="molecule type" value="Genomic_DNA"/>
</dbReference>
<feature type="signal peptide" evidence="1">
    <location>
        <begin position="1"/>
        <end position="21"/>
    </location>
</feature>
<gene>
    <name evidence="2" type="ORF">ACFS5N_13815</name>
</gene>
<dbReference type="PROSITE" id="PS51257">
    <property type="entry name" value="PROKAR_LIPOPROTEIN"/>
    <property type="match status" value="1"/>
</dbReference>
<evidence type="ECO:0000313" key="2">
    <source>
        <dbReference type="EMBL" id="MFD2873557.1"/>
    </source>
</evidence>
<proteinExistence type="predicted"/>
<evidence type="ECO:0000256" key="1">
    <source>
        <dbReference type="SAM" id="SignalP"/>
    </source>
</evidence>
<evidence type="ECO:0000313" key="3">
    <source>
        <dbReference type="Proteomes" id="UP001597557"/>
    </source>
</evidence>
<keyword evidence="1" id="KW-0732">Signal</keyword>
<dbReference type="Proteomes" id="UP001597557">
    <property type="component" value="Unassembled WGS sequence"/>
</dbReference>